<evidence type="ECO:0000256" key="1">
    <source>
        <dbReference type="SAM" id="Phobius"/>
    </source>
</evidence>
<sequence>CLDALIEMLKKNWILIIAIVIVATGGLLGFGFFSGGGIGGGKECGAEVDCLADAFRACSRATGIYTTSSRESSLTFAGALSGKSGEFCSFSVKVEGATGTLRPYKGRSMSCLVPLDFVGIVVNPLRDLSSIKPYCSGTLTTLLD</sequence>
<comment type="caution">
    <text evidence="2">The sequence shown here is derived from an EMBL/GenBank/DDBJ whole genome shotgun (WGS) entry which is preliminary data.</text>
</comment>
<keyword evidence="1" id="KW-0472">Membrane</keyword>
<evidence type="ECO:0000313" key="2">
    <source>
        <dbReference type="EMBL" id="HIK00291.1"/>
    </source>
</evidence>
<gene>
    <name evidence="2" type="ORF">H1016_01995</name>
</gene>
<reference evidence="2 3" key="1">
    <citation type="journal article" name="Nat. Commun.">
        <title>Undinarchaeota illuminate DPANN phylogeny and the impact of gene transfer on archaeal evolution.</title>
        <authorList>
            <person name="Dombrowski N."/>
            <person name="Williams T.A."/>
            <person name="Sun J."/>
            <person name="Woodcroft B.J."/>
            <person name="Lee J.H."/>
            <person name="Minh B.Q."/>
            <person name="Rinke C."/>
            <person name="Spang A."/>
        </authorList>
    </citation>
    <scope>NUCLEOTIDE SEQUENCE [LARGE SCALE GENOMIC DNA]</scope>
    <source>
        <strain evidence="2">MAG_bin1129</strain>
    </source>
</reference>
<dbReference type="AlphaFoldDB" id="A0A832XI56"/>
<keyword evidence="3" id="KW-1185">Reference proteome</keyword>
<accession>A0A832XI56</accession>
<dbReference type="Proteomes" id="UP000646946">
    <property type="component" value="Unassembled WGS sequence"/>
</dbReference>
<organism evidence="2 3">
    <name type="scientific">Candidatus Naiadarchaeum limnaeum</name>
    <dbReference type="NCBI Taxonomy" id="2756139"/>
    <lineage>
        <taxon>Archaea</taxon>
        <taxon>Candidatus Undinarchaeota</taxon>
        <taxon>Candidatus Undinarchaeia</taxon>
        <taxon>Candidatus Naiadarchaeales</taxon>
        <taxon>Candidatus Naiadarchaeaceae</taxon>
        <taxon>Candidatus Naiadarchaeum</taxon>
    </lineage>
</organism>
<name>A0A832XI56_9ARCH</name>
<proteinExistence type="predicted"/>
<feature type="non-terminal residue" evidence="2">
    <location>
        <position position="1"/>
    </location>
</feature>
<dbReference type="EMBL" id="DVAB01000019">
    <property type="protein sequence ID" value="HIK00291.1"/>
    <property type="molecule type" value="Genomic_DNA"/>
</dbReference>
<protein>
    <submittedName>
        <fullName evidence="2">Uncharacterized protein</fullName>
    </submittedName>
</protein>
<keyword evidence="1" id="KW-1133">Transmembrane helix</keyword>
<keyword evidence="1" id="KW-0812">Transmembrane</keyword>
<feature type="transmembrane region" description="Helical" evidence="1">
    <location>
        <begin position="12"/>
        <end position="33"/>
    </location>
</feature>
<evidence type="ECO:0000313" key="3">
    <source>
        <dbReference type="Proteomes" id="UP000646946"/>
    </source>
</evidence>